<dbReference type="AlphaFoldDB" id="A0AAW2BRU0"/>
<reference evidence="2 3" key="1">
    <citation type="submission" date="2024-01" db="EMBL/GenBank/DDBJ databases">
        <title>A telomere-to-telomere, gap-free genome of sweet tea (Lithocarpus litseifolius).</title>
        <authorList>
            <person name="Zhou J."/>
        </authorList>
    </citation>
    <scope>NUCLEOTIDE SEQUENCE [LARGE SCALE GENOMIC DNA]</scope>
    <source>
        <strain evidence="2">Zhou-2022a</strain>
        <tissue evidence="2">Leaf</tissue>
    </source>
</reference>
<evidence type="ECO:0000313" key="2">
    <source>
        <dbReference type="EMBL" id="KAK9987937.1"/>
    </source>
</evidence>
<keyword evidence="3" id="KW-1185">Reference proteome</keyword>
<feature type="transmembrane region" description="Helical" evidence="1">
    <location>
        <begin position="127"/>
        <end position="151"/>
    </location>
</feature>
<proteinExistence type="predicted"/>
<organism evidence="2 3">
    <name type="scientific">Lithocarpus litseifolius</name>
    <dbReference type="NCBI Taxonomy" id="425828"/>
    <lineage>
        <taxon>Eukaryota</taxon>
        <taxon>Viridiplantae</taxon>
        <taxon>Streptophyta</taxon>
        <taxon>Embryophyta</taxon>
        <taxon>Tracheophyta</taxon>
        <taxon>Spermatophyta</taxon>
        <taxon>Magnoliopsida</taxon>
        <taxon>eudicotyledons</taxon>
        <taxon>Gunneridae</taxon>
        <taxon>Pentapetalae</taxon>
        <taxon>rosids</taxon>
        <taxon>fabids</taxon>
        <taxon>Fagales</taxon>
        <taxon>Fagaceae</taxon>
        <taxon>Lithocarpus</taxon>
    </lineage>
</organism>
<gene>
    <name evidence="2" type="ORF">SO802_028176</name>
</gene>
<accession>A0AAW2BRU0</accession>
<dbReference type="Proteomes" id="UP001459277">
    <property type="component" value="Unassembled WGS sequence"/>
</dbReference>
<feature type="transmembrane region" description="Helical" evidence="1">
    <location>
        <begin position="52"/>
        <end position="78"/>
    </location>
</feature>
<keyword evidence="1" id="KW-0472">Membrane</keyword>
<dbReference type="EMBL" id="JAZDWU010000010">
    <property type="protein sequence ID" value="KAK9987937.1"/>
    <property type="molecule type" value="Genomic_DNA"/>
</dbReference>
<name>A0AAW2BRU0_9ROSI</name>
<feature type="transmembrane region" description="Helical" evidence="1">
    <location>
        <begin position="171"/>
        <end position="198"/>
    </location>
</feature>
<protein>
    <submittedName>
        <fullName evidence="2">Uncharacterized protein</fullName>
    </submittedName>
</protein>
<comment type="caution">
    <text evidence="2">The sequence shown here is derived from an EMBL/GenBank/DDBJ whole genome shotgun (WGS) entry which is preliminary data.</text>
</comment>
<sequence length="225" mass="25168">MMIRKDNTISVRAITLRVPGYLITNVLLIWSILYGLELATQTKTYTGGEWDFHVGVITMVLGFVLLFVEIHTLATMYLEFPTGQSQLQEKENGTHQGDMYLELAGKLQQQEEENGNHEVREMTIGEVIVSILVDVIIVSILLWIIFTALGFAGEPIGDGPDDLYHFLIRNLVGIVTTLLAICYLTDGLATMLVLALDLSSRLRQKEKKGSSIPEGHNTKMIEYLV</sequence>
<evidence type="ECO:0000313" key="3">
    <source>
        <dbReference type="Proteomes" id="UP001459277"/>
    </source>
</evidence>
<feature type="transmembrane region" description="Helical" evidence="1">
    <location>
        <begin position="21"/>
        <end position="40"/>
    </location>
</feature>
<keyword evidence="1" id="KW-1133">Transmembrane helix</keyword>
<keyword evidence="1" id="KW-0812">Transmembrane</keyword>
<evidence type="ECO:0000256" key="1">
    <source>
        <dbReference type="SAM" id="Phobius"/>
    </source>
</evidence>